<dbReference type="RefSeq" id="WP_309200826.1">
    <property type="nucleotide sequence ID" value="NZ_CP133548.1"/>
</dbReference>
<proteinExistence type="predicted"/>
<keyword evidence="2" id="KW-1185">Reference proteome</keyword>
<accession>A0AA51X5B0</accession>
<name>A0AA51X5B0_9GAMM</name>
<dbReference type="Proteomes" id="UP001239782">
    <property type="component" value="Chromosome"/>
</dbReference>
<evidence type="ECO:0000313" key="2">
    <source>
        <dbReference type="Proteomes" id="UP001239782"/>
    </source>
</evidence>
<sequence length="117" mass="13531">MTHLRKHSQKSSISYRTTFAFCITLSLVGCDILNPKVTAKEIKSNLIKTCGKTDSSCISDVENQFPFCNQRYQNDWRLYLKANIQNQERFLQSYLDNLYSCIVDEKGNAYFSTVELP</sequence>
<gene>
    <name evidence="1" type="ORF">Q9312_10650</name>
</gene>
<evidence type="ECO:0008006" key="3">
    <source>
        <dbReference type="Google" id="ProtNLM"/>
    </source>
</evidence>
<dbReference type="KEGG" id="plei:Q9312_10650"/>
<dbReference type="PROSITE" id="PS51257">
    <property type="entry name" value="PROKAR_LIPOPROTEIN"/>
    <property type="match status" value="1"/>
</dbReference>
<dbReference type="AlphaFoldDB" id="A0AA51X5B0"/>
<reference evidence="1 2" key="1">
    <citation type="submission" date="2023-08" db="EMBL/GenBank/DDBJ databases">
        <title>Pleionea litopenaei sp. nov., isolated from stomach of juvenile Litopenaeus vannamei.</title>
        <authorList>
            <person name="Rho A.M."/>
            <person name="Hwang C.Y."/>
        </authorList>
    </citation>
    <scope>NUCLEOTIDE SEQUENCE [LARGE SCALE GENOMIC DNA]</scope>
    <source>
        <strain evidence="1 2">HL-JVS1</strain>
    </source>
</reference>
<organism evidence="1 2">
    <name type="scientific">Pleionea litopenaei</name>
    <dbReference type="NCBI Taxonomy" id="3070815"/>
    <lineage>
        <taxon>Bacteria</taxon>
        <taxon>Pseudomonadati</taxon>
        <taxon>Pseudomonadota</taxon>
        <taxon>Gammaproteobacteria</taxon>
        <taxon>Oceanospirillales</taxon>
        <taxon>Pleioneaceae</taxon>
        <taxon>Pleionea</taxon>
    </lineage>
</organism>
<dbReference type="EMBL" id="CP133548">
    <property type="protein sequence ID" value="WMS85673.1"/>
    <property type="molecule type" value="Genomic_DNA"/>
</dbReference>
<protein>
    <recommendedName>
        <fullName evidence="3">Lipoprotein</fullName>
    </recommendedName>
</protein>
<evidence type="ECO:0000313" key="1">
    <source>
        <dbReference type="EMBL" id="WMS85673.1"/>
    </source>
</evidence>